<organism evidence="1 2">
    <name type="scientific">Hygrophoropsis aurantiaca</name>
    <dbReference type="NCBI Taxonomy" id="72124"/>
    <lineage>
        <taxon>Eukaryota</taxon>
        <taxon>Fungi</taxon>
        <taxon>Dikarya</taxon>
        <taxon>Basidiomycota</taxon>
        <taxon>Agaricomycotina</taxon>
        <taxon>Agaricomycetes</taxon>
        <taxon>Agaricomycetidae</taxon>
        <taxon>Boletales</taxon>
        <taxon>Coniophorineae</taxon>
        <taxon>Hygrophoropsidaceae</taxon>
        <taxon>Hygrophoropsis</taxon>
    </lineage>
</organism>
<sequence length="942" mass="104261">MSKRTRSLEMGDEASAKRLKPQVANDRTPTTAPSALKDPAAWDILYRLAHGDEEYPAVDEALRAHAGSTYNHSDWGSLIDRILSAEVESEDPMVIFTEAKKKLLGDASEVAQPAAQGPKPTSKARPRKRSRQLALRFLDVEAQDDEEGDEGGVEEIDDENDLDGFIADSDPENTESPQVSRGGLDSRGNERRAVWESVVDKIHQQHGLPREPDAGVDREAKGGEVGPVVVVPKTWSVRVPRGAELVFIKAFQQAKLSAYRYALPQGIVFVEAESKIEFMSALSRHRKDDVMECNPVPAAILVRGEGWRLEWTSPLWVRVRNGPFKGDIAYVESIDGESIQTLLVPRVLLDPSSKGKWGMHRALFNKAQVEAIYAEKFTVTHTLHNDLPAFKFRGDVYCRGLLVRELSRNDVKPVSYPTPDEIHLFADSNCDAAFVKDTEIAFSKHAWRVGDRIQIIKGELVGQKGSLTAIDVGHWAATLSLHESVALEDFTGSFDYSLDDLQRCFRQGDSVKVVWGVHAGKYGIVVHAHFESQDITFTDSETYNSICVPNHYAEPYVTEGPVPLVSSIQPHRELPEYEVYKGDTVLVNEGPHTGKLGMAYQTTRGDDGFYITFTIHTTGETLMLPQRSLSCSPPSDVIAFSSSRGYDVKAGDLIKVLRGDPLHQQGIVTSVDLSRTTLKFTPIMEGNISDLEIEATITNVMIERKVDAKALSLFRLGKEACWLSFEWTAAPSWFVLYKEFEAALKRSFVPPRGTAITQERFRTPSPSPPEAGGSGESAWQLDDEDRLAIRLKTHEEEMRSSAQVQIEANLSHFLFDETVCANLQGKEICVRFRESFGSNLGRKAWTVAPNRVASATLGQVAVNYMTKAGGPPKYAHVDARHFSPVVPVRPGLLCVVLKGERTGQLCKMTKYIKGARRVLLSGGVTMDEGDVCWVQDPLSGSA</sequence>
<name>A0ACB7ZU79_9AGAM</name>
<gene>
    <name evidence="1" type="ORF">BJ138DRAFT_1119230</name>
</gene>
<comment type="caution">
    <text evidence="1">The sequence shown here is derived from an EMBL/GenBank/DDBJ whole genome shotgun (WGS) entry which is preliminary data.</text>
</comment>
<dbReference type="EMBL" id="MU268408">
    <property type="protein sequence ID" value="KAH7904635.1"/>
    <property type="molecule type" value="Genomic_DNA"/>
</dbReference>
<keyword evidence="2" id="KW-1185">Reference proteome</keyword>
<evidence type="ECO:0000313" key="1">
    <source>
        <dbReference type="EMBL" id="KAH7904635.1"/>
    </source>
</evidence>
<protein>
    <submittedName>
        <fullName evidence="1">Uncharacterized protein</fullName>
    </submittedName>
</protein>
<evidence type="ECO:0000313" key="2">
    <source>
        <dbReference type="Proteomes" id="UP000790377"/>
    </source>
</evidence>
<proteinExistence type="predicted"/>
<accession>A0ACB7ZU79</accession>
<reference evidence="1" key="1">
    <citation type="journal article" date="2021" name="New Phytol.">
        <title>Evolutionary innovations through gain and loss of genes in the ectomycorrhizal Boletales.</title>
        <authorList>
            <person name="Wu G."/>
            <person name="Miyauchi S."/>
            <person name="Morin E."/>
            <person name="Kuo A."/>
            <person name="Drula E."/>
            <person name="Varga T."/>
            <person name="Kohler A."/>
            <person name="Feng B."/>
            <person name="Cao Y."/>
            <person name="Lipzen A."/>
            <person name="Daum C."/>
            <person name="Hundley H."/>
            <person name="Pangilinan J."/>
            <person name="Johnson J."/>
            <person name="Barry K."/>
            <person name="LaButti K."/>
            <person name="Ng V."/>
            <person name="Ahrendt S."/>
            <person name="Min B."/>
            <person name="Choi I.G."/>
            <person name="Park H."/>
            <person name="Plett J.M."/>
            <person name="Magnuson J."/>
            <person name="Spatafora J.W."/>
            <person name="Nagy L.G."/>
            <person name="Henrissat B."/>
            <person name="Grigoriev I.V."/>
            <person name="Yang Z.L."/>
            <person name="Xu J."/>
            <person name="Martin F.M."/>
        </authorList>
    </citation>
    <scope>NUCLEOTIDE SEQUENCE</scope>
    <source>
        <strain evidence="1">ATCC 28755</strain>
    </source>
</reference>
<dbReference type="Proteomes" id="UP000790377">
    <property type="component" value="Unassembled WGS sequence"/>
</dbReference>